<protein>
    <submittedName>
        <fullName evidence="1">Uncharacterized protein</fullName>
    </submittedName>
</protein>
<gene>
    <name evidence="1" type="ORF">SADO_12343</name>
</gene>
<reference evidence="1 2" key="1">
    <citation type="submission" date="2013-03" db="EMBL/GenBank/DDBJ databases">
        <title>Salinisphaera dokdonensis CL-ES53 Genome Sequencing.</title>
        <authorList>
            <person name="Li C."/>
            <person name="Lai Q."/>
            <person name="Shao Z."/>
        </authorList>
    </citation>
    <scope>NUCLEOTIDE SEQUENCE [LARGE SCALE GENOMIC DNA]</scope>
    <source>
        <strain evidence="1 2">CL-ES53</strain>
    </source>
</reference>
<dbReference type="InterPro" id="IPR046199">
    <property type="entry name" value="DUF6231"/>
</dbReference>
<evidence type="ECO:0000313" key="1">
    <source>
        <dbReference type="EMBL" id="MES1930042.1"/>
    </source>
</evidence>
<keyword evidence="2" id="KW-1185">Reference proteome</keyword>
<organism evidence="1 2">
    <name type="scientific">Salinisphaera dokdonensis CL-ES53</name>
    <dbReference type="NCBI Taxonomy" id="1304272"/>
    <lineage>
        <taxon>Bacteria</taxon>
        <taxon>Pseudomonadati</taxon>
        <taxon>Pseudomonadota</taxon>
        <taxon>Gammaproteobacteria</taxon>
        <taxon>Salinisphaerales</taxon>
        <taxon>Salinisphaeraceae</taxon>
        <taxon>Salinisphaera</taxon>
    </lineage>
</organism>
<sequence length="145" mass="16606">MLLIGVPEAVQRLIKADLPSDCEVVALQHEDITSAQPDATERYDIAIVMHTLETMSPATARLLLGRLRDMLARCVVVGISKGAKSAQRWTIADFIAMGFRRSSGSRDLPKDWNVYRFDIHDYKTTPNWLSSRYWANPERWDGERW</sequence>
<dbReference type="Proteomes" id="UP001460888">
    <property type="component" value="Unassembled WGS sequence"/>
</dbReference>
<proteinExistence type="predicted"/>
<evidence type="ECO:0000313" key="2">
    <source>
        <dbReference type="Proteomes" id="UP001460888"/>
    </source>
</evidence>
<name>A0ABV2B3B0_9GAMM</name>
<dbReference type="Pfam" id="PF19742">
    <property type="entry name" value="DUF6231"/>
    <property type="match status" value="1"/>
</dbReference>
<comment type="caution">
    <text evidence="1">The sequence shown here is derived from an EMBL/GenBank/DDBJ whole genome shotgun (WGS) entry which is preliminary data.</text>
</comment>
<dbReference type="EMBL" id="APND01000004">
    <property type="protein sequence ID" value="MES1930042.1"/>
    <property type="molecule type" value="Genomic_DNA"/>
</dbReference>
<accession>A0ABV2B3B0</accession>